<dbReference type="AlphaFoldDB" id="A0A2N9PBS3"/>
<organism evidence="10 11">
    <name type="scientific">Flavobacterium columnare</name>
    <dbReference type="NCBI Taxonomy" id="996"/>
    <lineage>
        <taxon>Bacteria</taxon>
        <taxon>Pseudomonadati</taxon>
        <taxon>Bacteroidota</taxon>
        <taxon>Flavobacteriia</taxon>
        <taxon>Flavobacteriales</taxon>
        <taxon>Flavobacteriaceae</taxon>
        <taxon>Flavobacterium</taxon>
    </lineage>
</organism>
<feature type="transmembrane region" description="Helical" evidence="6">
    <location>
        <begin position="747"/>
        <end position="767"/>
    </location>
</feature>
<feature type="transmembrane region" description="Helical" evidence="6">
    <location>
        <begin position="435"/>
        <end position="454"/>
    </location>
</feature>
<evidence type="ECO:0000313" key="10">
    <source>
        <dbReference type="EMBL" id="SPE77809.1"/>
    </source>
</evidence>
<dbReference type="PANTHER" id="PTHR30071">
    <property type="entry name" value="HEME EXPORTER PROTEIN C"/>
    <property type="match status" value="1"/>
</dbReference>
<feature type="domain" description="ResB-like" evidence="9">
    <location>
        <begin position="348"/>
        <end position="420"/>
    </location>
</feature>
<dbReference type="PANTHER" id="PTHR30071:SF1">
    <property type="entry name" value="CYTOCHROME B_B6 PROTEIN-RELATED"/>
    <property type="match status" value="1"/>
</dbReference>
<feature type="chain" id="PRO_5014776866" evidence="7">
    <location>
        <begin position="33"/>
        <end position="1048"/>
    </location>
</feature>
<evidence type="ECO:0000256" key="6">
    <source>
        <dbReference type="SAM" id="Phobius"/>
    </source>
</evidence>
<evidence type="ECO:0000256" key="4">
    <source>
        <dbReference type="ARBA" id="ARBA00022989"/>
    </source>
</evidence>
<evidence type="ECO:0000256" key="5">
    <source>
        <dbReference type="ARBA" id="ARBA00023136"/>
    </source>
</evidence>
<dbReference type="Pfam" id="PF05140">
    <property type="entry name" value="ResB"/>
    <property type="match status" value="1"/>
</dbReference>
<keyword evidence="2 6" id="KW-0812">Transmembrane</keyword>
<dbReference type="GO" id="GO:0005886">
    <property type="term" value="C:plasma membrane"/>
    <property type="evidence" value="ECO:0007669"/>
    <property type="project" value="TreeGrafter"/>
</dbReference>
<dbReference type="GO" id="GO:0020037">
    <property type="term" value="F:heme binding"/>
    <property type="evidence" value="ECO:0007669"/>
    <property type="project" value="InterPro"/>
</dbReference>
<evidence type="ECO:0000259" key="9">
    <source>
        <dbReference type="Pfam" id="PF05140"/>
    </source>
</evidence>
<feature type="transmembrane region" description="Helical" evidence="6">
    <location>
        <begin position="957"/>
        <end position="975"/>
    </location>
</feature>
<evidence type="ECO:0000259" key="8">
    <source>
        <dbReference type="Pfam" id="PF01578"/>
    </source>
</evidence>
<dbReference type="InterPro" id="IPR045062">
    <property type="entry name" value="Cyt_c_biogenesis_CcsA/CcmC"/>
</dbReference>
<dbReference type="InterPro" id="IPR002541">
    <property type="entry name" value="Cyt_c_assembly"/>
</dbReference>
<proteinExistence type="predicted"/>
<feature type="signal peptide" evidence="7">
    <location>
        <begin position="1"/>
        <end position="32"/>
    </location>
</feature>
<feature type="transmembrane region" description="Helical" evidence="6">
    <location>
        <begin position="870"/>
        <end position="897"/>
    </location>
</feature>
<evidence type="ECO:0000313" key="11">
    <source>
        <dbReference type="Proteomes" id="UP000238180"/>
    </source>
</evidence>
<feature type="transmembrane region" description="Helical" evidence="6">
    <location>
        <begin position="812"/>
        <end position="828"/>
    </location>
</feature>
<keyword evidence="5 6" id="KW-0472">Membrane</keyword>
<feature type="transmembrane region" description="Helical" evidence="6">
    <location>
        <begin position="833"/>
        <end position="850"/>
    </location>
</feature>
<evidence type="ECO:0000256" key="7">
    <source>
        <dbReference type="SAM" id="SignalP"/>
    </source>
</evidence>
<comment type="subcellular location">
    <subcellularLocation>
        <location evidence="1">Membrane</location>
        <topology evidence="1">Multi-pass membrane protein</topology>
    </subcellularLocation>
</comment>
<evidence type="ECO:0000256" key="3">
    <source>
        <dbReference type="ARBA" id="ARBA00022748"/>
    </source>
</evidence>
<feature type="transmembrane region" description="Helical" evidence="6">
    <location>
        <begin position="918"/>
        <end position="937"/>
    </location>
</feature>
<feature type="transmembrane region" description="Helical" evidence="6">
    <location>
        <begin position="982"/>
        <end position="1002"/>
    </location>
</feature>
<name>A0A2N9PBS3_9FLAO</name>
<dbReference type="Proteomes" id="UP000238180">
    <property type="component" value="Unassembled WGS sequence"/>
</dbReference>
<dbReference type="Pfam" id="PF01578">
    <property type="entry name" value="Cytochrom_C_asm"/>
    <property type="match status" value="1"/>
</dbReference>
<accession>A0A2N9PBS3</accession>
<feature type="transmembrane region" description="Helical" evidence="6">
    <location>
        <begin position="779"/>
        <end position="800"/>
    </location>
</feature>
<feature type="transmembrane region" description="Helical" evidence="6">
    <location>
        <begin position="474"/>
        <end position="490"/>
    </location>
</feature>
<evidence type="ECO:0000256" key="1">
    <source>
        <dbReference type="ARBA" id="ARBA00004141"/>
    </source>
</evidence>
<feature type="transmembrane region" description="Helical" evidence="6">
    <location>
        <begin position="48"/>
        <end position="70"/>
    </location>
</feature>
<protein>
    <submittedName>
        <fullName evidence="10">Cytochrome c biogenesis protein CcsA</fullName>
    </submittedName>
</protein>
<keyword evidence="7" id="KW-0732">Signal</keyword>
<sequence length="1048" mass="121055">MNFPIMDKKIFSFLFSTRLMAILFLVFAAAMAAGTFIEDAYNTDTARIIIYNAWWFEVIMIFFVINFLGNIKRYQLYKKEKWATLLLHLSFLFILLGAFITRYISYEGIMPIREGATENQFYSDRTYLTYFVDGMHKNEFKRRVFEKPLLLSAAVNNHFIDEEQFDKTPFKVELVDFIMGAKETIKEDPKGKFYLKMVEAGNGQRHEHYLKEGEVASIHNILFSLNHYTKGAVNITTNDEESTIESPFDGHFMRMADQLKGTVTKNKKTPLMYRSLYNVGGTQFVFPEVAMKGVKDYKSNGNYKDKESNDALVLKVTNEGKEKIITLLGQKGNPGEPVAFKQGGLEYTFQFGSKIYELPFKVRLNKFIASKYPGTEKSYSAFESQVTILDEKPFDTRIYMNHILDHKGYRFFQSGFDPDEKGTKLSVNHDFWGTWMTYLGYTLLYIGLIAILFLGDTRFNDLKKKLEKVRNKKASMLAIVAIFFTFSLNAQKKQTHVIPTEQQIDSILKRYKVPENQAAKFGRLVIQDEGGRMKPINTFSSELLRKVSKKDTYKEMNSDQVFLSMTQFPQIWYEIPIIFMQKDNDSIHKLLGIEKKTKYAKLIDFFDERGNYKLSQQLDKAYKATVPNQFEKDFIEADKKVNLLYSAISGQILKIFPVPSDKNNKWVSFLEINHSTGTSLDTIKNVLPFYLNSLDKATTSKDYTLANSLVIGLEKYQKKYGAAVRPSDKKINAEILYNKYDVFKRLYSWYMLAGLLMFVFVIVQIFNKAKWVYFSVKTFHVLLGIFFLIHTIGLIARWYISGHAPWSNAYESMIYVGWSIMLFGLFFGRKSNLTVASTAFVASMILWVAHQSWLDPQIANLQPVLNSYWLMIHVAIIVGSYGPFALGAILGLVAMFLMLFTNQKNQKVMDLNIKEITYINEMALTVGLVMLTIGNFLGGQWANESWGRYWGWDPKETWALISIMVYGFVIHMRFVPALRGKFIYNFFSVLAFASVLMTYFGVNFHLSGLHSYATGERQNVEIYIKLLAGFLLFSILVYYKILKSKKNE</sequence>
<feature type="transmembrane region" description="Helical" evidence="6">
    <location>
        <begin position="1022"/>
        <end position="1042"/>
    </location>
</feature>
<reference evidence="10 11" key="1">
    <citation type="submission" date="2018-02" db="EMBL/GenBank/DDBJ databases">
        <authorList>
            <person name="Cohen D.B."/>
            <person name="Kent A.D."/>
        </authorList>
    </citation>
    <scope>NUCLEOTIDE SEQUENCE [LARGE SCALE GENOMIC DNA]</scope>
    <source>
        <strain evidence="10">CIP109753</strain>
    </source>
</reference>
<feature type="domain" description="Cytochrome c assembly protein" evidence="8">
    <location>
        <begin position="806"/>
        <end position="1010"/>
    </location>
</feature>
<dbReference type="GO" id="GO:0017004">
    <property type="term" value="P:cytochrome complex assembly"/>
    <property type="evidence" value="ECO:0007669"/>
    <property type="project" value="UniProtKB-KW"/>
</dbReference>
<evidence type="ECO:0000256" key="2">
    <source>
        <dbReference type="ARBA" id="ARBA00022692"/>
    </source>
</evidence>
<keyword evidence="3" id="KW-0201">Cytochrome c-type biogenesis</keyword>
<feature type="transmembrane region" description="Helical" evidence="6">
    <location>
        <begin position="82"/>
        <end position="104"/>
    </location>
</feature>
<gene>
    <name evidence="10" type="primary">ccsA</name>
    <name evidence="10" type="ORF">FLACOL_01819</name>
</gene>
<keyword evidence="4 6" id="KW-1133">Transmembrane helix</keyword>
<dbReference type="EMBL" id="OLKH01000102">
    <property type="protein sequence ID" value="SPE77809.1"/>
    <property type="molecule type" value="Genomic_DNA"/>
</dbReference>
<dbReference type="InterPro" id="IPR007816">
    <property type="entry name" value="ResB-like_domain"/>
</dbReference>